<gene>
    <name evidence="2" type="ORF">CCR82_09180</name>
</gene>
<evidence type="ECO:0000313" key="2">
    <source>
        <dbReference type="EMBL" id="MBK5930688.1"/>
    </source>
</evidence>
<feature type="compositionally biased region" description="Polar residues" evidence="1">
    <location>
        <begin position="9"/>
        <end position="25"/>
    </location>
</feature>
<dbReference type="Proteomes" id="UP001296967">
    <property type="component" value="Unassembled WGS sequence"/>
</dbReference>
<name>A0AAJ0XFS6_HALSE</name>
<reference evidence="2" key="1">
    <citation type="submission" date="2017-05" db="EMBL/GenBank/DDBJ databases">
        <authorList>
            <person name="Imhoff J.F."/>
            <person name="Rahn T."/>
            <person name="Kuenzel S."/>
            <person name="Neulinger S.C."/>
        </authorList>
    </citation>
    <scope>NUCLEOTIDE SEQUENCE</scope>
    <source>
        <strain evidence="2">DSM 4395</strain>
    </source>
</reference>
<organism evidence="2 3">
    <name type="scientific">Halochromatium salexigens</name>
    <name type="common">Chromatium salexigens</name>
    <dbReference type="NCBI Taxonomy" id="49447"/>
    <lineage>
        <taxon>Bacteria</taxon>
        <taxon>Pseudomonadati</taxon>
        <taxon>Pseudomonadota</taxon>
        <taxon>Gammaproteobacteria</taxon>
        <taxon>Chromatiales</taxon>
        <taxon>Chromatiaceae</taxon>
        <taxon>Halochromatium</taxon>
    </lineage>
</organism>
<reference evidence="2" key="2">
    <citation type="journal article" date="2020" name="Microorganisms">
        <title>Osmotic Adaptation and Compatible Solute Biosynthesis of Phototrophic Bacteria as Revealed from Genome Analyses.</title>
        <authorList>
            <person name="Imhoff J.F."/>
            <person name="Rahn T."/>
            <person name="Kunzel S."/>
            <person name="Keller A."/>
            <person name="Neulinger S.C."/>
        </authorList>
    </citation>
    <scope>NUCLEOTIDE SEQUENCE</scope>
    <source>
        <strain evidence="2">DSM 4395</strain>
    </source>
</reference>
<keyword evidence="3" id="KW-1185">Reference proteome</keyword>
<dbReference type="EMBL" id="NHSF01000056">
    <property type="protein sequence ID" value="MBK5930688.1"/>
    <property type="molecule type" value="Genomic_DNA"/>
</dbReference>
<evidence type="ECO:0000313" key="3">
    <source>
        <dbReference type="Proteomes" id="UP001296967"/>
    </source>
</evidence>
<feature type="region of interest" description="Disordered" evidence="1">
    <location>
        <begin position="1"/>
        <end position="25"/>
    </location>
</feature>
<feature type="region of interest" description="Disordered" evidence="1">
    <location>
        <begin position="92"/>
        <end position="112"/>
    </location>
</feature>
<protein>
    <submittedName>
        <fullName evidence="2">Uncharacterized protein</fullName>
    </submittedName>
</protein>
<comment type="caution">
    <text evidence="2">The sequence shown here is derived from an EMBL/GenBank/DDBJ whole genome shotgun (WGS) entry which is preliminary data.</text>
</comment>
<evidence type="ECO:0000256" key="1">
    <source>
        <dbReference type="SAM" id="MobiDB-lite"/>
    </source>
</evidence>
<accession>A0AAJ0XFS6</accession>
<proteinExistence type="predicted"/>
<dbReference type="AlphaFoldDB" id="A0AAJ0XFS6"/>
<sequence length="112" mass="11729">MAGKPAQSFKASSNQSAGVVSTTTSNVGDKSMETLIIEAATDEDINARILQAADRGEPQPPGYFFDSEETRLDTLNGNRLLVEASAEGQAVGGGCVGRSRIQGHGRSPSFSR</sequence>